<evidence type="ECO:0000256" key="2">
    <source>
        <dbReference type="ARBA" id="ARBA00022679"/>
    </source>
</evidence>
<feature type="active site" evidence="4">
    <location>
        <position position="200"/>
    </location>
</feature>
<dbReference type="RefSeq" id="WP_035174951.1">
    <property type="nucleotide sequence ID" value="NZ_CP046131.1"/>
</dbReference>
<keyword evidence="2 4" id="KW-0808">Transferase</keyword>
<dbReference type="GO" id="GO:0009001">
    <property type="term" value="F:serine O-acetyltransferase activity"/>
    <property type="evidence" value="ECO:0007669"/>
    <property type="project" value="UniProtKB-UniRule"/>
</dbReference>
<dbReference type="GO" id="GO:0006535">
    <property type="term" value="P:cysteine biosynthetic process from serine"/>
    <property type="evidence" value="ECO:0007669"/>
    <property type="project" value="UniProtKB-UniRule"/>
</dbReference>
<dbReference type="GO" id="GO:0005737">
    <property type="term" value="C:cytoplasm"/>
    <property type="evidence" value="ECO:0007669"/>
    <property type="project" value="UniProtKB-SubCell"/>
</dbReference>
<evidence type="ECO:0000313" key="6">
    <source>
        <dbReference type="EMBL" id="AZA15822.1"/>
    </source>
</evidence>
<keyword evidence="4" id="KW-0963">Cytoplasm</keyword>
<organism evidence="6">
    <name type="scientific">Lactobacillus delbrueckii subsp. lactis</name>
    <dbReference type="NCBI Taxonomy" id="29397"/>
    <lineage>
        <taxon>Bacteria</taxon>
        <taxon>Bacillati</taxon>
        <taxon>Bacillota</taxon>
        <taxon>Bacilli</taxon>
        <taxon>Lactobacillales</taxon>
        <taxon>Lactobacillaceae</taxon>
        <taxon>Lactobacillus</taxon>
    </lineage>
</organism>
<keyword evidence="3 4" id="KW-0012">Acyltransferase</keyword>
<evidence type="ECO:0000256" key="4">
    <source>
        <dbReference type="HAMAP-Rule" id="MF_00295"/>
    </source>
</evidence>
<dbReference type="InterPro" id="IPR029062">
    <property type="entry name" value="Class_I_gatase-like"/>
</dbReference>
<dbReference type="GO" id="GO:0008899">
    <property type="term" value="F:homoserine O-succinyltransferase activity"/>
    <property type="evidence" value="ECO:0007669"/>
    <property type="project" value="TreeGrafter"/>
</dbReference>
<evidence type="ECO:0000256" key="5">
    <source>
        <dbReference type="PIRSR" id="PIRSR000450-1"/>
    </source>
</evidence>
<comment type="subcellular location">
    <subcellularLocation>
        <location evidence="4">Cytoplasm</location>
    </subcellularLocation>
</comment>
<dbReference type="InterPro" id="IPR033752">
    <property type="entry name" value="MetA_family"/>
</dbReference>
<dbReference type="AlphaFoldDB" id="A0A3G6JD13"/>
<dbReference type="EC" id="2.3.1.30" evidence="4"/>
<dbReference type="Gene3D" id="3.40.50.880">
    <property type="match status" value="1"/>
</dbReference>
<protein>
    <recommendedName>
        <fullName evidence="4">Serine O-acetyltransferase</fullName>
        <shortName evidence="4">SAT</shortName>
        <ecNumber evidence="4">2.3.1.30</ecNumber>
    </recommendedName>
</protein>
<dbReference type="Pfam" id="PF04204">
    <property type="entry name" value="HTS"/>
    <property type="match status" value="1"/>
</dbReference>
<dbReference type="HAMAP" id="MF_00295">
    <property type="entry name" value="MetA_acyltransf"/>
    <property type="match status" value="1"/>
</dbReference>
<comment type="similarity">
    <text evidence="4">Belongs to the MetA family.</text>
</comment>
<feature type="site" description="Important for substrate specificity" evidence="4">
    <location>
        <position position="156"/>
    </location>
</feature>
<evidence type="ECO:0000256" key="1">
    <source>
        <dbReference type="ARBA" id="ARBA00022605"/>
    </source>
</evidence>
<dbReference type="PANTHER" id="PTHR20919:SF0">
    <property type="entry name" value="HOMOSERINE O-SUCCINYLTRANSFERASE"/>
    <property type="match status" value="1"/>
</dbReference>
<reference evidence="6" key="1">
    <citation type="submission" date="2018-07" db="EMBL/GenBank/DDBJ databases">
        <authorList>
            <person name="Somerville V."/>
        </authorList>
    </citation>
    <scope>NUCLEOTIDE SEQUENCE</scope>
    <source>
        <strain evidence="6">NWC_2_2</strain>
    </source>
</reference>
<feature type="binding site" evidence="4">
    <location>
        <position position="212"/>
    </location>
    <ligand>
        <name>substrate</name>
    </ligand>
</feature>
<dbReference type="PIRSF" id="PIRSF000450">
    <property type="entry name" value="H_ser_succinyltr"/>
    <property type="match status" value="1"/>
</dbReference>
<dbReference type="EMBL" id="CP031023">
    <property type="protein sequence ID" value="AZA15822.1"/>
    <property type="molecule type" value="Genomic_DNA"/>
</dbReference>
<dbReference type="SUPFAM" id="SSF52317">
    <property type="entry name" value="Class I glutamine amidotransferase-like"/>
    <property type="match status" value="1"/>
</dbReference>
<accession>A0A3G6JD13</accession>
<dbReference type="CDD" id="cd03131">
    <property type="entry name" value="GATase1_HTS"/>
    <property type="match status" value="1"/>
</dbReference>
<comment type="function">
    <text evidence="4">Transfers an acetyl group from acetyl-CoA to L-serine, forming acetyl-L-serine.</text>
</comment>
<feature type="active site" description="Proton acceptor" evidence="4">
    <location>
        <position position="198"/>
    </location>
</feature>
<sequence length="260" mass="29751">MSKKIGILNLMHDKIDTQKRFSHVIKEASPETEITYFYPQSHYLNRPRPQNWPAEPLNLKTVAKLDGFIVTGAPIELLPFSEVDYWEELTKLFDLLKAKNIPQLYVCWGAMAALYYFYGIGKHPLPEKIFGIYPQEILAPAPLLSGLVTGFRAPHARYAEMNRSEIEQEKALTINAATPDGHLTLVTGPGQQVFLFSHLEYGPQAFSKEYQRELSAIGGDDRKLAKPQRYFADEAAMSLPQFTWESSQQHFFKNWLQTIK</sequence>
<gene>
    <name evidence="6" type="ORF">DQL93_04105</name>
</gene>
<feature type="binding site" evidence="4">
    <location>
        <position position="128"/>
    </location>
    <ligand>
        <name>substrate</name>
    </ligand>
</feature>
<name>A0A3G6JD13_LACDL</name>
<proteinExistence type="inferred from homology"/>
<dbReference type="UniPathway" id="UPA00136">
    <property type="reaction ID" value="UER00199"/>
</dbReference>
<comment type="pathway">
    <text evidence="4">Amino-acid biosynthesis; L-cysteine biosynthesis; L-cysteine from L-serine: step 1/2.</text>
</comment>
<evidence type="ECO:0000256" key="3">
    <source>
        <dbReference type="ARBA" id="ARBA00023315"/>
    </source>
</evidence>
<feature type="site" description="Important for acyl-CoA specificity" evidence="4">
    <location>
        <position position="76"/>
    </location>
</feature>
<comment type="caution">
    <text evidence="4">Lacks conserved residue(s) required for the propagation of feature annotation.</text>
</comment>
<dbReference type="PANTHER" id="PTHR20919">
    <property type="entry name" value="HOMOSERINE O-SUCCINYLTRANSFERASE"/>
    <property type="match status" value="1"/>
</dbReference>
<feature type="active site" description="Acyl-thioester intermediate" evidence="4 5">
    <location>
        <position position="107"/>
    </location>
</feature>
<keyword evidence="1 4" id="KW-0028">Amino-acid biosynthesis</keyword>
<keyword evidence="4" id="KW-0198">Cysteine biosynthesis</keyword>
<comment type="catalytic activity">
    <reaction evidence="4">
        <text>L-serine + acetyl-CoA = O-acetyl-L-serine + CoA</text>
        <dbReference type="Rhea" id="RHEA:24560"/>
        <dbReference type="ChEBI" id="CHEBI:33384"/>
        <dbReference type="ChEBI" id="CHEBI:57287"/>
        <dbReference type="ChEBI" id="CHEBI:57288"/>
        <dbReference type="ChEBI" id="CHEBI:58340"/>
        <dbReference type="EC" id="2.3.1.30"/>
    </reaction>
</comment>